<dbReference type="SUPFAM" id="SSF47729">
    <property type="entry name" value="IHF-like DNA-binding proteins"/>
    <property type="match status" value="1"/>
</dbReference>
<dbReference type="PRINTS" id="PR01727">
    <property type="entry name" value="DNABINDINGHU"/>
</dbReference>
<dbReference type="GO" id="GO:0030261">
    <property type="term" value="P:chromosome condensation"/>
    <property type="evidence" value="ECO:0007669"/>
    <property type="project" value="UniProtKB-KW"/>
</dbReference>
<dbReference type="GO" id="GO:0003677">
    <property type="term" value="F:DNA binding"/>
    <property type="evidence" value="ECO:0007669"/>
    <property type="project" value="UniProtKB-KW"/>
</dbReference>
<dbReference type="AlphaFoldDB" id="A0A7L5JLV5"/>
<organism evidence="5 6">
    <name type="scientific">Aliarcobacter cibarius</name>
    <dbReference type="NCBI Taxonomy" id="255507"/>
    <lineage>
        <taxon>Bacteria</taxon>
        <taxon>Pseudomonadati</taxon>
        <taxon>Campylobacterota</taxon>
        <taxon>Epsilonproteobacteria</taxon>
        <taxon>Campylobacterales</taxon>
        <taxon>Arcobacteraceae</taxon>
        <taxon>Aliarcobacter</taxon>
    </lineage>
</organism>
<sequence>MNKNEFIDAVAAKSGLTKKDSKTALDAVLDTITEALEKRDSVAFVGFGTFTTASREARTAKVPGTDRTVNVPATIVAKFKVGKALKEAIANSN</sequence>
<dbReference type="Gene3D" id="4.10.520.10">
    <property type="entry name" value="IHF-like DNA-binding proteins"/>
    <property type="match status" value="1"/>
</dbReference>
<dbReference type="CDD" id="cd13831">
    <property type="entry name" value="HU"/>
    <property type="match status" value="1"/>
</dbReference>
<dbReference type="EMBL" id="CP054051">
    <property type="protein sequence ID" value="QKJ26174.1"/>
    <property type="molecule type" value="Genomic_DNA"/>
</dbReference>
<dbReference type="SMART" id="SM00411">
    <property type="entry name" value="BHL"/>
    <property type="match status" value="1"/>
</dbReference>
<evidence type="ECO:0000313" key="6">
    <source>
        <dbReference type="Proteomes" id="UP000509513"/>
    </source>
</evidence>
<evidence type="ECO:0000256" key="2">
    <source>
        <dbReference type="ARBA" id="ARBA00023067"/>
    </source>
</evidence>
<protein>
    <submittedName>
        <fullName evidence="5">DNA-binding protein HU</fullName>
    </submittedName>
</protein>
<gene>
    <name evidence="5" type="primary">hup1</name>
    <name evidence="5" type="ORF">ACBT_0190</name>
</gene>
<accession>A0A7L5JLV5</accession>
<proteinExistence type="inferred from homology"/>
<evidence type="ECO:0000256" key="1">
    <source>
        <dbReference type="ARBA" id="ARBA00010529"/>
    </source>
</evidence>
<comment type="similarity">
    <text evidence="1 4">Belongs to the bacterial histone-like protein family.</text>
</comment>
<keyword evidence="3 5" id="KW-0238">DNA-binding</keyword>
<dbReference type="Proteomes" id="UP000509513">
    <property type="component" value="Chromosome"/>
</dbReference>
<dbReference type="Pfam" id="PF00216">
    <property type="entry name" value="Bac_DNA_binding"/>
    <property type="match status" value="1"/>
</dbReference>
<dbReference type="RefSeq" id="WP_176325364.1">
    <property type="nucleotide sequence ID" value="NZ_CP054051.1"/>
</dbReference>
<dbReference type="PANTHER" id="PTHR33175">
    <property type="entry name" value="DNA-BINDING PROTEIN HU"/>
    <property type="match status" value="1"/>
</dbReference>
<reference evidence="5 6" key="1">
    <citation type="submission" date="2020-05" db="EMBL/GenBank/DDBJ databases">
        <title>Complete genome sequencing of Campylobacter and Arcobacter type strains.</title>
        <authorList>
            <person name="Miller W.G."/>
            <person name="Yee E."/>
        </authorList>
    </citation>
    <scope>NUCLEOTIDE SEQUENCE [LARGE SCALE GENOMIC DNA]</scope>
    <source>
        <strain evidence="5 6">LMG 21996</strain>
    </source>
</reference>
<keyword evidence="2" id="KW-0226">DNA condensation</keyword>
<dbReference type="GO" id="GO:0005829">
    <property type="term" value="C:cytosol"/>
    <property type="evidence" value="ECO:0007669"/>
    <property type="project" value="TreeGrafter"/>
</dbReference>
<dbReference type="KEGG" id="acib:ACBT_0190"/>
<dbReference type="PANTHER" id="PTHR33175:SF3">
    <property type="entry name" value="DNA-BINDING PROTEIN HU-BETA"/>
    <property type="match status" value="1"/>
</dbReference>
<dbReference type="InterPro" id="IPR000119">
    <property type="entry name" value="Hist_DNA-bd"/>
</dbReference>
<dbReference type="GO" id="GO:0030527">
    <property type="term" value="F:structural constituent of chromatin"/>
    <property type="evidence" value="ECO:0007669"/>
    <property type="project" value="InterPro"/>
</dbReference>
<dbReference type="InterPro" id="IPR010992">
    <property type="entry name" value="IHF-like_DNA-bd_dom_sf"/>
</dbReference>
<evidence type="ECO:0000313" key="5">
    <source>
        <dbReference type="EMBL" id="QKJ26174.1"/>
    </source>
</evidence>
<name>A0A7L5JLV5_9BACT</name>
<evidence type="ECO:0000256" key="4">
    <source>
        <dbReference type="RuleBase" id="RU003939"/>
    </source>
</evidence>
<evidence type="ECO:0000256" key="3">
    <source>
        <dbReference type="ARBA" id="ARBA00023125"/>
    </source>
</evidence>